<feature type="transmembrane region" description="Helical" evidence="1">
    <location>
        <begin position="6"/>
        <end position="27"/>
    </location>
</feature>
<reference evidence="3" key="1">
    <citation type="journal article" date="2021" name="PeerJ">
        <title>Extensive microbial diversity within the chicken gut microbiome revealed by metagenomics and culture.</title>
        <authorList>
            <person name="Gilroy R."/>
            <person name="Ravi A."/>
            <person name="Getino M."/>
            <person name="Pursley I."/>
            <person name="Horton D.L."/>
            <person name="Alikhan N.F."/>
            <person name="Baker D."/>
            <person name="Gharbi K."/>
            <person name="Hall N."/>
            <person name="Watson M."/>
            <person name="Adriaenssens E.M."/>
            <person name="Foster-Nyarko E."/>
            <person name="Jarju S."/>
            <person name="Secka A."/>
            <person name="Antonio M."/>
            <person name="Oren A."/>
            <person name="Chaudhuri R.R."/>
            <person name="La Ragione R."/>
            <person name="Hildebrand F."/>
            <person name="Pallen M.J."/>
        </authorList>
    </citation>
    <scope>NUCLEOTIDE SEQUENCE</scope>
    <source>
        <strain evidence="3">CHK130-7132</strain>
    </source>
</reference>
<gene>
    <name evidence="3" type="ORF">H9932_04235</name>
</gene>
<comment type="caution">
    <text evidence="3">The sequence shown here is derived from an EMBL/GenBank/DDBJ whole genome shotgun (WGS) entry which is preliminary data.</text>
</comment>
<dbReference type="Pfam" id="PF12158">
    <property type="entry name" value="DUF3592"/>
    <property type="match status" value="1"/>
</dbReference>
<evidence type="ECO:0000313" key="3">
    <source>
        <dbReference type="EMBL" id="HJC68877.1"/>
    </source>
</evidence>
<dbReference type="AlphaFoldDB" id="A0A9D2THP7"/>
<keyword evidence="1" id="KW-0812">Transmembrane</keyword>
<keyword evidence="1" id="KW-0472">Membrane</keyword>
<organism evidence="3 4">
    <name type="scientific">Candidatus Brachybacterium intestinipullorum</name>
    <dbReference type="NCBI Taxonomy" id="2838512"/>
    <lineage>
        <taxon>Bacteria</taxon>
        <taxon>Bacillati</taxon>
        <taxon>Actinomycetota</taxon>
        <taxon>Actinomycetes</taxon>
        <taxon>Micrococcales</taxon>
        <taxon>Dermabacteraceae</taxon>
        <taxon>Brachybacterium</taxon>
    </lineage>
</organism>
<proteinExistence type="predicted"/>
<sequence>MGSGMLMMVLVPAFLMLVMVVLGIVGLREMRRGAQLEARGRRTEGRVISSKLHHSGTGENRSSRLVETIEFVADGRTVRGIPSLNDTGRVDRSGMTVPVIFDPDQPEVFVAPENGERVSRTGPLIKVVVAVVGVLVIGGFILGPALFLAVLV</sequence>
<reference evidence="3" key="2">
    <citation type="submission" date="2021-04" db="EMBL/GenBank/DDBJ databases">
        <authorList>
            <person name="Gilroy R."/>
        </authorList>
    </citation>
    <scope>NUCLEOTIDE SEQUENCE</scope>
    <source>
        <strain evidence="3">CHK130-7132</strain>
    </source>
</reference>
<protein>
    <submittedName>
        <fullName evidence="3">DUF3592 domain-containing protein</fullName>
    </submittedName>
</protein>
<evidence type="ECO:0000256" key="1">
    <source>
        <dbReference type="SAM" id="Phobius"/>
    </source>
</evidence>
<dbReference type="EMBL" id="DWWC01000088">
    <property type="protein sequence ID" value="HJC68877.1"/>
    <property type="molecule type" value="Genomic_DNA"/>
</dbReference>
<evidence type="ECO:0000313" key="4">
    <source>
        <dbReference type="Proteomes" id="UP000823854"/>
    </source>
</evidence>
<name>A0A9D2THP7_9MICO</name>
<dbReference type="InterPro" id="IPR021994">
    <property type="entry name" value="DUF3592"/>
</dbReference>
<feature type="transmembrane region" description="Helical" evidence="1">
    <location>
        <begin position="127"/>
        <end position="151"/>
    </location>
</feature>
<feature type="domain" description="DUF3592" evidence="2">
    <location>
        <begin position="43"/>
        <end position="110"/>
    </location>
</feature>
<dbReference type="Proteomes" id="UP000823854">
    <property type="component" value="Unassembled WGS sequence"/>
</dbReference>
<keyword evidence="1" id="KW-1133">Transmembrane helix</keyword>
<accession>A0A9D2THP7</accession>
<evidence type="ECO:0000259" key="2">
    <source>
        <dbReference type="Pfam" id="PF12158"/>
    </source>
</evidence>